<dbReference type="PROSITE" id="PS51935">
    <property type="entry name" value="NLPC_P60"/>
    <property type="match status" value="1"/>
</dbReference>
<keyword evidence="4" id="KW-0788">Thiol protease</keyword>
<evidence type="ECO:0000313" key="7">
    <source>
        <dbReference type="EMBL" id="QNO44579.1"/>
    </source>
</evidence>
<dbReference type="GO" id="GO:0006508">
    <property type="term" value="P:proteolysis"/>
    <property type="evidence" value="ECO:0007669"/>
    <property type="project" value="UniProtKB-KW"/>
</dbReference>
<gene>
    <name evidence="7" type="primary">rlpA</name>
    <name evidence="8" type="ORF">EEEAIAPH_00009</name>
    <name evidence="7" type="ORF">FCKFGMDP_00004</name>
    <name evidence="9" type="ORF">HIABLJNJ_00004</name>
</gene>
<feature type="region of interest" description="Disordered" evidence="5">
    <location>
        <begin position="561"/>
        <end position="597"/>
    </location>
</feature>
<evidence type="ECO:0000256" key="1">
    <source>
        <dbReference type="ARBA" id="ARBA00007074"/>
    </source>
</evidence>
<keyword evidence="3" id="KW-0378">Hydrolase</keyword>
<accession>A0A7G9Y995</accession>
<name>A0A7G9Y995_9EURY</name>
<dbReference type="Pfam" id="PF00877">
    <property type="entry name" value="NLPC_P60"/>
    <property type="match status" value="1"/>
</dbReference>
<dbReference type="EMBL" id="MT631053">
    <property type="protein sequence ID" value="QNO44989.1"/>
    <property type="molecule type" value="Genomic_DNA"/>
</dbReference>
<evidence type="ECO:0000256" key="5">
    <source>
        <dbReference type="SAM" id="MobiDB-lite"/>
    </source>
</evidence>
<dbReference type="InterPro" id="IPR000064">
    <property type="entry name" value="NLP_P60_dom"/>
</dbReference>
<dbReference type="InterPro" id="IPR036908">
    <property type="entry name" value="RlpA-like_sf"/>
</dbReference>
<protein>
    <submittedName>
        <fullName evidence="7">Endolytic peptidoglycan transglycosylase RlpA</fullName>
        <ecNumber evidence="7">4.2.2.-</ecNumber>
    </submittedName>
</protein>
<sequence length="627" mass="68680">MRNINQRIFILYILTIILLLPTGISSTATSLDSDPLHQLPATTGKISHFSSRDVTGYCDGAAWGEKLGETCGTDDVTKYWYVAMRWYYVDAETGSKEFYAAKDWWHDKKILVTNPSNGKQVVLAVKDWGPNERTVRVIDVSETALNALGAVTDATVNIEFADQNSALGPAGEDPRITKAIAWAEKMIGKGGYAYDCQKFVGDAYRETGTSPATYTCAKEAADALDAKDSSGTPPRGAYVFYDWSETLKGVYKNWGHVGLSIGAGKIIHASGTNPVKKSQYDKIGLTYIGWAYPAVTPPINSFKTAWEFNTPNNKEGWMLAPNNEVWSVEPDGRFRIDPGPTDPWIEQPCISLDATFYNAVNINMASNAPDGVGAIYFTTSNPPEFSESKKVDFNVNNDGNWHDYSIFVGSQPLWTGTITGIRIDPANNGRAGGEVDSIGFDHIRVEHSHIIMDRSIYPNTASAGDELTFVFNINNQFSNEISEVRLGARIRAHEPQGGWIDDMPNDKVVTLKPGTNDYSRAFKTPSDLSDGLYDAEWVVMDESTKRWIDHEDMCSILTISTNPAPDPTPTSQPTSTPTAVPTVTGTVSPTPDPTAPSDAEVKEAIIVITSAVEETIRKILDLLKGLL</sequence>
<feature type="compositionally biased region" description="Low complexity" evidence="5">
    <location>
        <begin position="571"/>
        <end position="589"/>
    </location>
</feature>
<dbReference type="EMBL" id="MT630988">
    <property type="protein sequence ID" value="QNO44579.1"/>
    <property type="molecule type" value="Genomic_DNA"/>
</dbReference>
<dbReference type="EMBL" id="MT631064">
    <property type="protein sequence ID" value="QNO45067.1"/>
    <property type="molecule type" value="Genomic_DNA"/>
</dbReference>
<evidence type="ECO:0000259" key="6">
    <source>
        <dbReference type="PROSITE" id="PS51935"/>
    </source>
</evidence>
<dbReference type="SUPFAM" id="SSF54001">
    <property type="entry name" value="Cysteine proteinases"/>
    <property type="match status" value="1"/>
</dbReference>
<dbReference type="GO" id="GO:0008234">
    <property type="term" value="F:cysteine-type peptidase activity"/>
    <property type="evidence" value="ECO:0007669"/>
    <property type="project" value="UniProtKB-KW"/>
</dbReference>
<dbReference type="GO" id="GO:0016829">
    <property type="term" value="F:lyase activity"/>
    <property type="evidence" value="ECO:0007669"/>
    <property type="project" value="UniProtKB-KW"/>
</dbReference>
<organism evidence="7">
    <name type="scientific">Candidatus Methanogaster sp. ANME-2c ERB4</name>
    <dbReference type="NCBI Taxonomy" id="2759911"/>
    <lineage>
        <taxon>Archaea</taxon>
        <taxon>Methanobacteriati</taxon>
        <taxon>Methanobacteriota</taxon>
        <taxon>Stenosarchaea group</taxon>
        <taxon>Methanomicrobia</taxon>
        <taxon>Methanosarcinales</taxon>
        <taxon>ANME-2 cluster</taxon>
        <taxon>Candidatus Methanogasteraceae</taxon>
        <taxon>Candidatus Methanogaster</taxon>
    </lineage>
</organism>
<evidence type="ECO:0000256" key="3">
    <source>
        <dbReference type="ARBA" id="ARBA00022801"/>
    </source>
</evidence>
<evidence type="ECO:0000256" key="2">
    <source>
        <dbReference type="ARBA" id="ARBA00022670"/>
    </source>
</evidence>
<evidence type="ECO:0000313" key="8">
    <source>
        <dbReference type="EMBL" id="QNO44989.1"/>
    </source>
</evidence>
<proteinExistence type="inferred from homology"/>
<dbReference type="Gene3D" id="2.40.40.10">
    <property type="entry name" value="RlpA-like domain"/>
    <property type="match status" value="1"/>
</dbReference>
<comment type="similarity">
    <text evidence="1">Belongs to the peptidase C40 family.</text>
</comment>
<reference evidence="7" key="1">
    <citation type="submission" date="2020-06" db="EMBL/GenBank/DDBJ databases">
        <title>Unique genomic features of the anaerobic methanotrophic archaea.</title>
        <authorList>
            <person name="Chadwick G.L."/>
            <person name="Skennerton C.T."/>
            <person name="Laso-Perez R."/>
            <person name="Leu A.O."/>
            <person name="Speth D.R."/>
            <person name="Yu H."/>
            <person name="Morgan-Lang C."/>
            <person name="Hatzenpichler R."/>
            <person name="Goudeau D."/>
            <person name="Malmstrom R."/>
            <person name="Brazelton W.J."/>
            <person name="Woyke T."/>
            <person name="Hallam S.J."/>
            <person name="Tyson G.W."/>
            <person name="Wegener G."/>
            <person name="Boetius A."/>
            <person name="Orphan V."/>
        </authorList>
    </citation>
    <scope>NUCLEOTIDE SEQUENCE</scope>
</reference>
<dbReference type="InterPro" id="IPR038765">
    <property type="entry name" value="Papain-like_cys_pep_sf"/>
</dbReference>
<evidence type="ECO:0000256" key="4">
    <source>
        <dbReference type="ARBA" id="ARBA00022807"/>
    </source>
</evidence>
<keyword evidence="7" id="KW-0456">Lyase</keyword>
<evidence type="ECO:0000313" key="9">
    <source>
        <dbReference type="EMBL" id="QNO45067.1"/>
    </source>
</evidence>
<dbReference type="Gene3D" id="3.90.1720.10">
    <property type="entry name" value="endopeptidase domain like (from Nostoc punctiforme)"/>
    <property type="match status" value="1"/>
</dbReference>
<feature type="domain" description="NlpC/P60" evidence="6">
    <location>
        <begin position="161"/>
        <end position="299"/>
    </location>
</feature>
<dbReference type="AlphaFoldDB" id="A0A7G9Y995"/>
<keyword evidence="2" id="KW-0645">Protease</keyword>
<dbReference type="EC" id="4.2.2.-" evidence="7"/>